<dbReference type="InterPro" id="IPR014721">
    <property type="entry name" value="Ribsml_uS5_D2-typ_fold_subgr"/>
</dbReference>
<dbReference type="InterPro" id="IPR041095">
    <property type="entry name" value="EFG_II"/>
</dbReference>
<evidence type="ECO:0000313" key="8">
    <source>
        <dbReference type="Proteomes" id="UP001205748"/>
    </source>
</evidence>
<keyword evidence="4" id="KW-0342">GTP-binding</keyword>
<organism evidence="7 8">
    <name type="scientific">Irregularibacter muris</name>
    <dbReference type="NCBI Taxonomy" id="1796619"/>
    <lineage>
        <taxon>Bacteria</taxon>
        <taxon>Bacillati</taxon>
        <taxon>Bacillota</taxon>
        <taxon>Clostridia</taxon>
        <taxon>Eubacteriales</taxon>
        <taxon>Eubacteriaceae</taxon>
        <taxon>Irregularibacter</taxon>
    </lineage>
</organism>
<dbReference type="InterPro" id="IPR053905">
    <property type="entry name" value="EF-G-like_DII"/>
</dbReference>
<evidence type="ECO:0000256" key="4">
    <source>
        <dbReference type="ARBA" id="ARBA00023134"/>
    </source>
</evidence>
<gene>
    <name evidence="7" type="primary">fusA</name>
    <name evidence="7" type="ORF">NSA47_15190</name>
</gene>
<dbReference type="Pfam" id="PF00009">
    <property type="entry name" value="GTP_EFTU"/>
    <property type="match status" value="1"/>
</dbReference>
<dbReference type="SUPFAM" id="SSF54980">
    <property type="entry name" value="EF-G C-terminal domain-like"/>
    <property type="match status" value="2"/>
</dbReference>
<dbReference type="InterPro" id="IPR005517">
    <property type="entry name" value="Transl_elong_EFG/EF2_IV"/>
</dbReference>
<dbReference type="EMBL" id="JANKAS010000027">
    <property type="protein sequence ID" value="MCR1900306.1"/>
    <property type="molecule type" value="Genomic_DNA"/>
</dbReference>
<keyword evidence="7" id="KW-0251">Elongation factor</keyword>
<dbReference type="Pfam" id="PF22042">
    <property type="entry name" value="EF-G_D2"/>
    <property type="match status" value="1"/>
</dbReference>
<dbReference type="FunFam" id="3.30.70.240:FF:000001">
    <property type="entry name" value="Elongation factor G"/>
    <property type="match status" value="1"/>
</dbReference>
<dbReference type="Gene3D" id="3.40.50.300">
    <property type="entry name" value="P-loop containing nucleotide triphosphate hydrolases"/>
    <property type="match status" value="1"/>
</dbReference>
<dbReference type="InterPro" id="IPR027417">
    <property type="entry name" value="P-loop_NTPase"/>
</dbReference>
<dbReference type="InterPro" id="IPR035647">
    <property type="entry name" value="EFG_III/V"/>
</dbReference>
<protein>
    <recommendedName>
        <fullName evidence="2 5">Elongation factor G</fullName>
    </recommendedName>
</protein>
<dbReference type="Gene3D" id="3.30.230.10">
    <property type="match status" value="1"/>
</dbReference>
<dbReference type="PANTHER" id="PTHR43261:SF6">
    <property type="entry name" value="ELONGATION FACTOR G-LIKE PROTEIN"/>
    <property type="match status" value="1"/>
</dbReference>
<comment type="similarity">
    <text evidence="1">Belongs to the TRAFAC class translation factor GTPase superfamily. Classic translation factor GTPase family. EF-G/EF-2 subfamily.</text>
</comment>
<dbReference type="InterPro" id="IPR000795">
    <property type="entry name" value="T_Tr_GTP-bd_dom"/>
</dbReference>
<dbReference type="Gene3D" id="3.30.70.240">
    <property type="match status" value="1"/>
</dbReference>
<keyword evidence="7" id="KW-0648">Protein biosynthesis</keyword>
<dbReference type="SMART" id="SM00889">
    <property type="entry name" value="EFG_IV"/>
    <property type="match status" value="1"/>
</dbReference>
<dbReference type="InterPro" id="IPR009022">
    <property type="entry name" value="EFG_III"/>
</dbReference>
<dbReference type="AlphaFoldDB" id="A0AAE3HGN1"/>
<dbReference type="SMART" id="SM00838">
    <property type="entry name" value="EFG_C"/>
    <property type="match status" value="1"/>
</dbReference>
<dbReference type="Proteomes" id="UP001205748">
    <property type="component" value="Unassembled WGS sequence"/>
</dbReference>
<dbReference type="PRINTS" id="PR00315">
    <property type="entry name" value="ELONGATNFCT"/>
</dbReference>
<dbReference type="SUPFAM" id="SSF52540">
    <property type="entry name" value="P-loop containing nucleoside triphosphate hydrolases"/>
    <property type="match status" value="1"/>
</dbReference>
<dbReference type="SUPFAM" id="SSF50447">
    <property type="entry name" value="Translation proteins"/>
    <property type="match status" value="1"/>
</dbReference>
<evidence type="ECO:0000256" key="1">
    <source>
        <dbReference type="ARBA" id="ARBA00005870"/>
    </source>
</evidence>
<dbReference type="PANTHER" id="PTHR43261">
    <property type="entry name" value="TRANSLATION ELONGATION FACTOR G-RELATED"/>
    <property type="match status" value="1"/>
</dbReference>
<dbReference type="PROSITE" id="PS51722">
    <property type="entry name" value="G_TR_2"/>
    <property type="match status" value="1"/>
</dbReference>
<evidence type="ECO:0000313" key="7">
    <source>
        <dbReference type="EMBL" id="MCR1900306.1"/>
    </source>
</evidence>
<accession>A0AAE3HGN1</accession>
<dbReference type="InterPro" id="IPR005225">
    <property type="entry name" value="Small_GTP-bd"/>
</dbReference>
<dbReference type="InterPro" id="IPR020568">
    <property type="entry name" value="Ribosomal_Su5_D2-typ_SF"/>
</dbReference>
<dbReference type="Gene3D" id="2.40.30.10">
    <property type="entry name" value="Translation factors"/>
    <property type="match status" value="1"/>
</dbReference>
<dbReference type="NCBIfam" id="NF009891">
    <property type="entry name" value="PRK13351.1-1"/>
    <property type="match status" value="1"/>
</dbReference>
<dbReference type="CDD" id="cd04088">
    <property type="entry name" value="EFG_mtEFG_II"/>
    <property type="match status" value="1"/>
</dbReference>
<dbReference type="Pfam" id="PF03764">
    <property type="entry name" value="EFG_IV"/>
    <property type="match status" value="1"/>
</dbReference>
<dbReference type="InterPro" id="IPR047872">
    <property type="entry name" value="EFG_IV"/>
</dbReference>
<evidence type="ECO:0000256" key="2">
    <source>
        <dbReference type="ARBA" id="ARBA00017872"/>
    </source>
</evidence>
<comment type="caution">
    <text evidence="7">The sequence shown here is derived from an EMBL/GenBank/DDBJ whole genome shotgun (WGS) entry which is preliminary data.</text>
</comment>
<sequence>MKVYETKDLRNIGIIGHGGCGKTTLVEAMAFNAGLIDRMGKVEDGSTVSDYDPEEVRRAISISSALVPLEFNNYKMNVMDTPGYFDFVGEMIATLRVVDSAVVVVDAVSGMEVGTEKAFKAVKDRDIPSIVMINKMDRENANFKRVLEQLREYFGNIVVPFLIPMGESETFKGIVNVVDMKAKVKKGQKCVDAELPQGMEEEISTYREMIIESVAQTSEELMEKYFDGEELTSEEIYQGLKQGVLEGDLIPVVCGSAAQNIGVESLMDVIINFYPAPHEGHKVHGNNPQNDKEVERSYKTDEPFSALVFKTIVDPYVGKLSLFKVMSGTLSPNGEIYNVTKDKKEKLSHLYVLSGKKQVEVEKLSAGDLGAFSKLQSTTTGDTLCDAEHPILYQAIDFPKPIISQAIVPKAKGDEDKIGMGLHRLMEEDPTFTIYRNRETKETLISGLGEMHLDIISKRLHNKFGVDVLLKDPRIPYRETIKSKATSEGKHKKQSGGRGQFGHIYVDFEPLFGEEEEFEFVDKVVGGAVPRQYIPAVEKGLRECLEEGILAKYPVTGVRCTLFDGSFHSVDSDEMSFKMAASLAFKKGIKEASPVLLEPIYHLEIVVPDEYMGDIMGDLNKKRGRILGMEPAEGYQKIIAEAPLSEMSKYATDLRSMTQARGEFMMEFARYEELPEQLAEKVIEEATIEE</sequence>
<dbReference type="CDD" id="cd04170">
    <property type="entry name" value="EF-G_bact"/>
    <property type="match status" value="1"/>
</dbReference>
<keyword evidence="8" id="KW-1185">Reference proteome</keyword>
<keyword evidence="3" id="KW-0547">Nucleotide-binding</keyword>
<feature type="domain" description="Tr-type G" evidence="6">
    <location>
        <begin position="7"/>
        <end position="278"/>
    </location>
</feature>
<dbReference type="GO" id="GO:0003924">
    <property type="term" value="F:GTPase activity"/>
    <property type="evidence" value="ECO:0007669"/>
    <property type="project" value="InterPro"/>
</dbReference>
<proteinExistence type="inferred from homology"/>
<dbReference type="InterPro" id="IPR004540">
    <property type="entry name" value="Transl_elong_EFG/EF2"/>
</dbReference>
<dbReference type="Pfam" id="PF00679">
    <property type="entry name" value="EFG_C"/>
    <property type="match status" value="1"/>
</dbReference>
<dbReference type="FunFam" id="3.30.230.10:FF:000003">
    <property type="entry name" value="Elongation factor G"/>
    <property type="match status" value="1"/>
</dbReference>
<dbReference type="NCBIfam" id="NF009379">
    <property type="entry name" value="PRK12740.1-3"/>
    <property type="match status" value="1"/>
</dbReference>
<dbReference type="RefSeq" id="WP_257533541.1">
    <property type="nucleotide sequence ID" value="NZ_JANKAS010000027.1"/>
</dbReference>
<dbReference type="Pfam" id="PF14492">
    <property type="entry name" value="EFG_III"/>
    <property type="match status" value="1"/>
</dbReference>
<dbReference type="SUPFAM" id="SSF54211">
    <property type="entry name" value="Ribosomal protein S5 domain 2-like"/>
    <property type="match status" value="1"/>
</dbReference>
<dbReference type="CDD" id="cd01434">
    <property type="entry name" value="EFG_mtEFG1_IV"/>
    <property type="match status" value="1"/>
</dbReference>
<dbReference type="GO" id="GO:0032790">
    <property type="term" value="P:ribosome disassembly"/>
    <property type="evidence" value="ECO:0007669"/>
    <property type="project" value="TreeGrafter"/>
</dbReference>
<evidence type="ECO:0000259" key="6">
    <source>
        <dbReference type="PROSITE" id="PS51722"/>
    </source>
</evidence>
<dbReference type="CDD" id="cd03713">
    <property type="entry name" value="EFG_mtEFG_C"/>
    <property type="match status" value="1"/>
</dbReference>
<name>A0AAE3HGN1_9FIRM</name>
<reference evidence="7" key="1">
    <citation type="submission" date="2022-07" db="EMBL/GenBank/DDBJ databases">
        <title>Enhanced cultured diversity of the mouse gut microbiota enables custom-made synthetic communities.</title>
        <authorList>
            <person name="Afrizal A."/>
        </authorList>
    </citation>
    <scope>NUCLEOTIDE SEQUENCE</scope>
    <source>
        <strain evidence="7">DSM 28593</strain>
    </source>
</reference>
<evidence type="ECO:0000256" key="3">
    <source>
        <dbReference type="ARBA" id="ARBA00022741"/>
    </source>
</evidence>
<dbReference type="GO" id="GO:0005525">
    <property type="term" value="F:GTP binding"/>
    <property type="evidence" value="ECO:0007669"/>
    <property type="project" value="UniProtKB-UniRule"/>
</dbReference>
<dbReference type="InterPro" id="IPR009000">
    <property type="entry name" value="Transl_B-barrel_sf"/>
</dbReference>
<evidence type="ECO:0000256" key="5">
    <source>
        <dbReference type="NCBIfam" id="TIGR00484"/>
    </source>
</evidence>
<dbReference type="InterPro" id="IPR035649">
    <property type="entry name" value="EFG_V"/>
</dbReference>
<dbReference type="FunFam" id="3.40.50.300:FF:001994">
    <property type="entry name" value="Translation elongation factor G"/>
    <property type="match status" value="1"/>
</dbReference>
<dbReference type="NCBIfam" id="TIGR00231">
    <property type="entry name" value="small_GTP"/>
    <property type="match status" value="1"/>
</dbReference>
<dbReference type="NCBIfam" id="NF009381">
    <property type="entry name" value="PRK12740.1-5"/>
    <property type="match status" value="1"/>
</dbReference>
<dbReference type="NCBIfam" id="TIGR00484">
    <property type="entry name" value="EF-G"/>
    <property type="match status" value="1"/>
</dbReference>
<dbReference type="InterPro" id="IPR000640">
    <property type="entry name" value="EFG_V-like"/>
</dbReference>
<dbReference type="CDD" id="cd16262">
    <property type="entry name" value="EFG_III"/>
    <property type="match status" value="1"/>
</dbReference>
<dbReference type="Gene3D" id="3.30.70.870">
    <property type="entry name" value="Elongation Factor G (Translational Gtpase), domain 3"/>
    <property type="match status" value="1"/>
</dbReference>
<dbReference type="GO" id="GO:0003746">
    <property type="term" value="F:translation elongation factor activity"/>
    <property type="evidence" value="ECO:0007669"/>
    <property type="project" value="UniProtKB-UniRule"/>
</dbReference>